<proteinExistence type="predicted"/>
<feature type="region of interest" description="Disordered" evidence="1">
    <location>
        <begin position="162"/>
        <end position="266"/>
    </location>
</feature>
<comment type="caution">
    <text evidence="2">The sequence shown here is derived from an EMBL/GenBank/DDBJ whole genome shotgun (WGS) entry which is preliminary data.</text>
</comment>
<organism evidence="2 3">
    <name type="scientific">Cryoendolithus antarcticus</name>
    <dbReference type="NCBI Taxonomy" id="1507870"/>
    <lineage>
        <taxon>Eukaryota</taxon>
        <taxon>Fungi</taxon>
        <taxon>Dikarya</taxon>
        <taxon>Ascomycota</taxon>
        <taxon>Pezizomycotina</taxon>
        <taxon>Dothideomycetes</taxon>
        <taxon>Dothideomycetidae</taxon>
        <taxon>Cladosporiales</taxon>
        <taxon>Cladosporiaceae</taxon>
        <taxon>Cryoendolithus</taxon>
    </lineage>
</organism>
<accession>A0A1V8SF66</accession>
<gene>
    <name evidence="2" type="ORF">B0A48_16064</name>
</gene>
<evidence type="ECO:0000313" key="3">
    <source>
        <dbReference type="Proteomes" id="UP000192596"/>
    </source>
</evidence>
<dbReference type="Proteomes" id="UP000192596">
    <property type="component" value="Unassembled WGS sequence"/>
</dbReference>
<protein>
    <submittedName>
        <fullName evidence="2">Uncharacterized protein</fullName>
    </submittedName>
</protein>
<dbReference type="InParanoid" id="A0A1V8SF66"/>
<keyword evidence="3" id="KW-1185">Reference proteome</keyword>
<dbReference type="AlphaFoldDB" id="A0A1V8SF66"/>
<evidence type="ECO:0000256" key="1">
    <source>
        <dbReference type="SAM" id="MobiDB-lite"/>
    </source>
</evidence>
<evidence type="ECO:0000313" key="2">
    <source>
        <dbReference type="EMBL" id="OQN97743.1"/>
    </source>
</evidence>
<name>A0A1V8SF66_9PEZI</name>
<reference evidence="3" key="1">
    <citation type="submission" date="2017-03" db="EMBL/GenBank/DDBJ databases">
        <title>Genomes of endolithic fungi from Antarctica.</title>
        <authorList>
            <person name="Coleine C."/>
            <person name="Masonjones S."/>
            <person name="Stajich J.E."/>
        </authorList>
    </citation>
    <scope>NUCLEOTIDE SEQUENCE [LARGE SCALE GENOMIC DNA]</scope>
    <source>
        <strain evidence="3">CCFEE 5527</strain>
    </source>
</reference>
<sequence length="266" mass="28929">MSSASDRPEASTVNTTVDIATRCKQLPNDVPMWQLTELMEEFRDGVIARIKVEPIAVEDWHLAAETCFALLEKPTLAPLDRAQVHLFLAGMCLDGDIAVQEDHLISTDDILTWFEREVAVGGCGEEIGRYARSLRRKHGKLSYAILDALMAMDKYDSMMAHPVSDSGVGDARETGEVDGGRSEGQGGGIEEAAKLPEQDIGEVDTSMSEIALSETSEDTTAVGGESVVHEAGAAQPAIEDYSVSEDEDARPRKRPRRHSNIEDSAQ</sequence>
<dbReference type="EMBL" id="NAJO01000051">
    <property type="protein sequence ID" value="OQN97743.1"/>
    <property type="molecule type" value="Genomic_DNA"/>
</dbReference>
<feature type="compositionally biased region" description="Basic and acidic residues" evidence="1">
    <location>
        <begin position="170"/>
        <end position="181"/>
    </location>
</feature>